<keyword evidence="2" id="KW-0812">Transmembrane</keyword>
<proteinExistence type="predicted"/>
<dbReference type="EMBL" id="CABFOC020000035">
    <property type="protein sequence ID" value="CAH0050040.1"/>
    <property type="molecule type" value="Genomic_DNA"/>
</dbReference>
<feature type="transmembrane region" description="Helical" evidence="2">
    <location>
        <begin position="108"/>
        <end position="132"/>
    </location>
</feature>
<keyword evidence="4" id="KW-1185">Reference proteome</keyword>
<reference evidence="4" key="1">
    <citation type="submission" date="2019-06" db="EMBL/GenBank/DDBJ databases">
        <authorList>
            <person name="Broberg M."/>
        </authorList>
    </citation>
    <scope>NUCLEOTIDE SEQUENCE [LARGE SCALE GENOMIC DNA]</scope>
</reference>
<dbReference type="Proteomes" id="UP000775872">
    <property type="component" value="Unassembled WGS sequence"/>
</dbReference>
<keyword evidence="2" id="KW-0472">Membrane</keyword>
<feature type="region of interest" description="Disordered" evidence="1">
    <location>
        <begin position="233"/>
        <end position="369"/>
    </location>
</feature>
<dbReference type="AlphaFoldDB" id="A0A9N9Z656"/>
<organism evidence="3 4">
    <name type="scientific">Clonostachys solani</name>
    <dbReference type="NCBI Taxonomy" id="160281"/>
    <lineage>
        <taxon>Eukaryota</taxon>
        <taxon>Fungi</taxon>
        <taxon>Dikarya</taxon>
        <taxon>Ascomycota</taxon>
        <taxon>Pezizomycotina</taxon>
        <taxon>Sordariomycetes</taxon>
        <taxon>Hypocreomycetidae</taxon>
        <taxon>Hypocreales</taxon>
        <taxon>Bionectriaceae</taxon>
        <taxon>Clonostachys</taxon>
    </lineage>
</organism>
<feature type="transmembrane region" description="Helical" evidence="2">
    <location>
        <begin position="144"/>
        <end position="166"/>
    </location>
</feature>
<feature type="region of interest" description="Disordered" evidence="1">
    <location>
        <begin position="553"/>
        <end position="576"/>
    </location>
</feature>
<reference evidence="3 4" key="2">
    <citation type="submission" date="2021-10" db="EMBL/GenBank/DDBJ databases">
        <authorList>
            <person name="Piombo E."/>
        </authorList>
    </citation>
    <scope>NUCLEOTIDE SEQUENCE [LARGE SCALE GENOMIC DNA]</scope>
</reference>
<evidence type="ECO:0000256" key="2">
    <source>
        <dbReference type="SAM" id="Phobius"/>
    </source>
</evidence>
<keyword evidence="2" id="KW-1133">Transmembrane helix</keyword>
<feature type="transmembrane region" description="Helical" evidence="2">
    <location>
        <begin position="82"/>
        <end position="102"/>
    </location>
</feature>
<feature type="compositionally biased region" description="Polar residues" evidence="1">
    <location>
        <begin position="558"/>
        <end position="570"/>
    </location>
</feature>
<gene>
    <name evidence="3" type="ORF">CSOL1703_00002003</name>
</gene>
<dbReference type="OrthoDB" id="5404940at2759"/>
<sequence>MPAQQPYLQGFQGDTYEATFDPKAVTRASWEPKPRKPKPKGPLVSFNRHPDAHMVLQHRSGNYKLMGPRTKKAIRYLRRVQLFLRALELNGALGVLVLMVLLDKIETVTALVMRITPGIVALNCCYAIYHLSRDAASRPPSSSSAYQLFSGVADMCTLGLYAYSAFTVHNDSAGWSTRLSDQGLLEYFIPAIYYTLIGTGGLHFLTLAISLWLAYAFRQISLMPPDMNPLEDHLTARPFHKRNKSSMTTLTSDTNEKRMSTPYSPDSRRQSVARSDVSRPTSIPFLHTREGSRTSLTAARMSRDLQGSLDQEDSLRRGSVLSHNTKLPSFRSLPSQRGSYSELPLQDDSAAPPRLGTSSSSQEGGDHQRRVAKFTETWVPTDSLISRTNQKNRNAAVAMREDNRNTYAALEQRYYGDEDSESDYENYHTYAHDSDQEEVDLAKQHRHPNPLGSNPQALSHAKENELNWPFHAPSEGATETALQRSTSLSEISHNQRKASASQDITEQTPSPSTSPKRKTWQPRKYTPVQHTIGFYSKPYGDLKSATPPIMVGADRKISSGNDFESNTSQAYGRRNVSGKIAEEGRAGDSRLSKYGFYSNKKN</sequence>
<evidence type="ECO:0000313" key="4">
    <source>
        <dbReference type="Proteomes" id="UP000775872"/>
    </source>
</evidence>
<feature type="compositionally biased region" description="Polar residues" evidence="1">
    <location>
        <begin position="321"/>
        <end position="339"/>
    </location>
</feature>
<protein>
    <submittedName>
        <fullName evidence="3">Uncharacterized protein</fullName>
    </submittedName>
</protein>
<name>A0A9N9Z656_9HYPO</name>
<feature type="region of interest" description="Disordered" evidence="1">
    <location>
        <begin position="434"/>
        <end position="525"/>
    </location>
</feature>
<evidence type="ECO:0000256" key="1">
    <source>
        <dbReference type="SAM" id="MobiDB-lite"/>
    </source>
</evidence>
<comment type="caution">
    <text evidence="3">The sequence shown here is derived from an EMBL/GenBank/DDBJ whole genome shotgun (WGS) entry which is preliminary data.</text>
</comment>
<evidence type="ECO:0000313" key="3">
    <source>
        <dbReference type="EMBL" id="CAH0050040.1"/>
    </source>
</evidence>
<feature type="transmembrane region" description="Helical" evidence="2">
    <location>
        <begin position="191"/>
        <end position="217"/>
    </location>
</feature>
<feature type="compositionally biased region" description="Polar residues" evidence="1">
    <location>
        <begin position="270"/>
        <end position="281"/>
    </location>
</feature>
<feature type="compositionally biased region" description="Polar residues" evidence="1">
    <location>
        <begin position="480"/>
        <end position="514"/>
    </location>
</feature>
<accession>A0A9N9Z656</accession>